<dbReference type="EMBL" id="PYGJ01000005">
    <property type="protein sequence ID" value="PSL19733.1"/>
    <property type="molecule type" value="Genomic_DNA"/>
</dbReference>
<dbReference type="GO" id="GO:0005886">
    <property type="term" value="C:plasma membrane"/>
    <property type="evidence" value="ECO:0007669"/>
    <property type="project" value="UniProtKB-SubCell"/>
</dbReference>
<accession>A0A2P8FDE8</accession>
<sequence>MDTAFVVITLASLIASFVNAAFATGGVYILLIASVSVLPISAAVPLQSAFAAGSLSARIYYFWRHIDWRIVRTFVVGCLFGVYFGTRTFVVLPDAVISTALGCVLLVLIWLPKGRINIPLRHPFFLVGVTHSFLGAMFGVGGVLQPLLLRTDLLKLQVTGTLAACLLTLDVMKVTGYVSFGFSYFDYIPHIIGATLAGFVGTSLGKRATHHVSETLFRRVFRILVSLIALRLIYKGLTLAS</sequence>
<organism evidence="9 10">
    <name type="scientific">Shimia abyssi</name>
    <dbReference type="NCBI Taxonomy" id="1662395"/>
    <lineage>
        <taxon>Bacteria</taxon>
        <taxon>Pseudomonadati</taxon>
        <taxon>Pseudomonadota</taxon>
        <taxon>Alphaproteobacteria</taxon>
        <taxon>Rhodobacterales</taxon>
        <taxon>Roseobacteraceae</taxon>
    </lineage>
</organism>
<keyword evidence="4 8" id="KW-1003">Cell membrane</keyword>
<proteinExistence type="inferred from homology"/>
<dbReference type="AlphaFoldDB" id="A0A2P8FDE8"/>
<dbReference type="InterPro" id="IPR002781">
    <property type="entry name" value="TM_pro_TauE-like"/>
</dbReference>
<evidence type="ECO:0000256" key="1">
    <source>
        <dbReference type="ARBA" id="ARBA00004651"/>
    </source>
</evidence>
<dbReference type="PANTHER" id="PTHR30269:SF37">
    <property type="entry name" value="MEMBRANE TRANSPORTER PROTEIN"/>
    <property type="match status" value="1"/>
</dbReference>
<evidence type="ECO:0000313" key="9">
    <source>
        <dbReference type="EMBL" id="PSL19733.1"/>
    </source>
</evidence>
<evidence type="ECO:0000256" key="7">
    <source>
        <dbReference type="ARBA" id="ARBA00023136"/>
    </source>
</evidence>
<evidence type="ECO:0000256" key="6">
    <source>
        <dbReference type="ARBA" id="ARBA00022989"/>
    </source>
</evidence>
<gene>
    <name evidence="9" type="ORF">CLV88_105156</name>
</gene>
<protein>
    <recommendedName>
        <fullName evidence="8">Probable membrane transporter protein</fullName>
    </recommendedName>
</protein>
<dbReference type="RefSeq" id="WP_165798861.1">
    <property type="nucleotide sequence ID" value="NZ_PYGJ01000005.1"/>
</dbReference>
<dbReference type="Proteomes" id="UP000240418">
    <property type="component" value="Unassembled WGS sequence"/>
</dbReference>
<keyword evidence="5 8" id="KW-0812">Transmembrane</keyword>
<keyword evidence="3" id="KW-0813">Transport</keyword>
<evidence type="ECO:0000256" key="8">
    <source>
        <dbReference type="RuleBase" id="RU363041"/>
    </source>
</evidence>
<feature type="transmembrane region" description="Helical" evidence="8">
    <location>
        <begin position="30"/>
        <end position="54"/>
    </location>
</feature>
<evidence type="ECO:0000256" key="3">
    <source>
        <dbReference type="ARBA" id="ARBA00022448"/>
    </source>
</evidence>
<reference evidence="9 10" key="1">
    <citation type="submission" date="2018-03" db="EMBL/GenBank/DDBJ databases">
        <title>Genomic Encyclopedia of Archaeal and Bacterial Type Strains, Phase II (KMG-II): from individual species to whole genera.</title>
        <authorList>
            <person name="Goeker M."/>
        </authorList>
    </citation>
    <scope>NUCLEOTIDE SEQUENCE [LARGE SCALE GENOMIC DNA]</scope>
    <source>
        <strain evidence="9 10">DSM 100673</strain>
    </source>
</reference>
<evidence type="ECO:0000256" key="4">
    <source>
        <dbReference type="ARBA" id="ARBA00022475"/>
    </source>
</evidence>
<dbReference type="Pfam" id="PF01925">
    <property type="entry name" value="TauE"/>
    <property type="match status" value="1"/>
</dbReference>
<feature type="transmembrane region" description="Helical" evidence="8">
    <location>
        <begin position="66"/>
        <end position="84"/>
    </location>
</feature>
<dbReference type="InterPro" id="IPR052017">
    <property type="entry name" value="TSUP"/>
</dbReference>
<comment type="caution">
    <text evidence="9">The sequence shown here is derived from an EMBL/GenBank/DDBJ whole genome shotgun (WGS) entry which is preliminary data.</text>
</comment>
<evidence type="ECO:0000256" key="2">
    <source>
        <dbReference type="ARBA" id="ARBA00009142"/>
    </source>
</evidence>
<keyword evidence="10" id="KW-1185">Reference proteome</keyword>
<comment type="subcellular location">
    <subcellularLocation>
        <location evidence="1 8">Cell membrane</location>
        <topology evidence="1 8">Multi-pass membrane protein</topology>
    </subcellularLocation>
</comment>
<feature type="transmembrane region" description="Helical" evidence="8">
    <location>
        <begin position="90"/>
        <end position="111"/>
    </location>
</feature>
<dbReference type="PANTHER" id="PTHR30269">
    <property type="entry name" value="TRANSMEMBRANE PROTEIN YFCA"/>
    <property type="match status" value="1"/>
</dbReference>
<keyword evidence="6 8" id="KW-1133">Transmembrane helix</keyword>
<feature type="transmembrane region" description="Helical" evidence="8">
    <location>
        <begin position="187"/>
        <end position="204"/>
    </location>
</feature>
<feature type="transmembrane region" description="Helical" evidence="8">
    <location>
        <begin position="123"/>
        <end position="144"/>
    </location>
</feature>
<comment type="similarity">
    <text evidence="2 8">Belongs to the 4-toluene sulfonate uptake permease (TSUP) (TC 2.A.102) family.</text>
</comment>
<name>A0A2P8FDE8_9RHOB</name>
<evidence type="ECO:0000256" key="5">
    <source>
        <dbReference type="ARBA" id="ARBA00022692"/>
    </source>
</evidence>
<keyword evidence="7 8" id="KW-0472">Membrane</keyword>
<evidence type="ECO:0000313" key="10">
    <source>
        <dbReference type="Proteomes" id="UP000240418"/>
    </source>
</evidence>